<organism evidence="1 2">
    <name type="scientific">Virgibacillus byunsanensis</name>
    <dbReference type="NCBI Taxonomy" id="570945"/>
    <lineage>
        <taxon>Bacteria</taxon>
        <taxon>Bacillati</taxon>
        <taxon>Bacillota</taxon>
        <taxon>Bacilli</taxon>
        <taxon>Bacillales</taxon>
        <taxon>Bacillaceae</taxon>
        <taxon>Virgibacillus</taxon>
    </lineage>
</organism>
<accession>A0ABW3LNI8</accession>
<name>A0ABW3LNI8_9BACI</name>
<evidence type="ECO:0000313" key="2">
    <source>
        <dbReference type="Proteomes" id="UP001597040"/>
    </source>
</evidence>
<protein>
    <submittedName>
        <fullName evidence="1">Uncharacterized protein</fullName>
    </submittedName>
</protein>
<comment type="caution">
    <text evidence="1">The sequence shown here is derived from an EMBL/GenBank/DDBJ whole genome shotgun (WGS) entry which is preliminary data.</text>
</comment>
<dbReference type="EMBL" id="JBHTKJ010000053">
    <property type="protein sequence ID" value="MFD1039960.1"/>
    <property type="molecule type" value="Genomic_DNA"/>
</dbReference>
<keyword evidence="2" id="KW-1185">Reference proteome</keyword>
<gene>
    <name evidence="1" type="ORF">ACFQ3N_16430</name>
</gene>
<reference evidence="2" key="1">
    <citation type="journal article" date="2019" name="Int. J. Syst. Evol. Microbiol.">
        <title>The Global Catalogue of Microorganisms (GCM) 10K type strain sequencing project: providing services to taxonomists for standard genome sequencing and annotation.</title>
        <authorList>
            <consortium name="The Broad Institute Genomics Platform"/>
            <consortium name="The Broad Institute Genome Sequencing Center for Infectious Disease"/>
            <person name="Wu L."/>
            <person name="Ma J."/>
        </authorList>
    </citation>
    <scope>NUCLEOTIDE SEQUENCE [LARGE SCALE GENOMIC DNA]</scope>
    <source>
        <strain evidence="2">CCUG 56754</strain>
    </source>
</reference>
<proteinExistence type="predicted"/>
<evidence type="ECO:0000313" key="1">
    <source>
        <dbReference type="EMBL" id="MFD1039960.1"/>
    </source>
</evidence>
<sequence length="41" mass="4728">MLDVFEKKTIEGLLGLSGVVVYETKKFLRVVKEEREQEKAS</sequence>
<dbReference type="RefSeq" id="WP_390363617.1">
    <property type="nucleotide sequence ID" value="NZ_JBHTKJ010000053.1"/>
</dbReference>
<dbReference type="Proteomes" id="UP001597040">
    <property type="component" value="Unassembled WGS sequence"/>
</dbReference>